<organism evidence="1">
    <name type="scientific">Amphimedon queenslandica</name>
    <name type="common">Sponge</name>
    <dbReference type="NCBI Taxonomy" id="400682"/>
    <lineage>
        <taxon>Eukaryota</taxon>
        <taxon>Metazoa</taxon>
        <taxon>Porifera</taxon>
        <taxon>Demospongiae</taxon>
        <taxon>Heteroscleromorpha</taxon>
        <taxon>Haplosclerida</taxon>
        <taxon>Niphatidae</taxon>
        <taxon>Amphimedon</taxon>
    </lineage>
</organism>
<sequence>MECQILYETFLGLLFRTWKQVLVVAVVATSLLLKHHLQQEVPALSESNTLKILGRGKAKSSLQNKAKRKIALKTHSFICLSSIDTYGPLILMQIADLMRAGLRRNELLIFNGGDSSNMH</sequence>
<dbReference type="AlphaFoldDB" id="A0A1X7V848"/>
<dbReference type="InParanoid" id="A0A1X7V848"/>
<reference evidence="1" key="1">
    <citation type="submission" date="2017-05" db="UniProtKB">
        <authorList>
            <consortium name="EnsemblMetazoa"/>
        </authorList>
    </citation>
    <scope>IDENTIFICATION</scope>
</reference>
<dbReference type="OrthoDB" id="5948939at2759"/>
<evidence type="ECO:0000313" key="1">
    <source>
        <dbReference type="EnsemblMetazoa" id="Aqu2.1.35682_001"/>
    </source>
</evidence>
<dbReference type="EnsemblMetazoa" id="Aqu2.1.35682_001">
    <property type="protein sequence ID" value="Aqu2.1.35682_001"/>
    <property type="gene ID" value="Aqu2.1.35682"/>
</dbReference>
<name>A0A1X7V848_AMPQE</name>
<proteinExistence type="predicted"/>
<protein>
    <submittedName>
        <fullName evidence="1">Uncharacterized protein</fullName>
    </submittedName>
</protein>
<accession>A0A1X7V848</accession>